<dbReference type="EMBL" id="CTRP01000011">
    <property type="protein sequence ID" value="CQR72858.1"/>
    <property type="molecule type" value="Genomic_DNA"/>
</dbReference>
<dbReference type="Proteomes" id="UP000049855">
    <property type="component" value="Unassembled WGS sequence"/>
</dbReference>
<proteinExistence type="predicted"/>
<accession>A0A0U1KZL2</accession>
<protein>
    <submittedName>
        <fullName evidence="2">Formiminotetrahydrofolate cyclodeaminase</fullName>
        <ecNumber evidence="2">4.3.1.4</ecNumber>
    </submittedName>
</protein>
<keyword evidence="3" id="KW-1185">Reference proteome</keyword>
<dbReference type="RefSeq" id="WP_021168544.1">
    <property type="nucleotide sequence ID" value="NZ_CTRP01000011.1"/>
</dbReference>
<gene>
    <name evidence="2" type="ORF">SpAn4DRAFT_3318</name>
</gene>
<dbReference type="InterPro" id="IPR007044">
    <property type="entry name" value="Cyclodeamin/CycHdrlase"/>
</dbReference>
<organism evidence="2 3">
    <name type="scientific">Sporomusa ovata</name>
    <dbReference type="NCBI Taxonomy" id="2378"/>
    <lineage>
        <taxon>Bacteria</taxon>
        <taxon>Bacillati</taxon>
        <taxon>Bacillota</taxon>
        <taxon>Negativicutes</taxon>
        <taxon>Selenomonadales</taxon>
        <taxon>Sporomusaceae</taxon>
        <taxon>Sporomusa</taxon>
    </lineage>
</organism>
<dbReference type="AlphaFoldDB" id="A0A0U1KZL2"/>
<dbReference type="Pfam" id="PF04961">
    <property type="entry name" value="FTCD_C"/>
    <property type="match status" value="1"/>
</dbReference>
<evidence type="ECO:0000313" key="3">
    <source>
        <dbReference type="Proteomes" id="UP000049855"/>
    </source>
</evidence>
<evidence type="ECO:0000259" key="1">
    <source>
        <dbReference type="Pfam" id="PF04961"/>
    </source>
</evidence>
<evidence type="ECO:0000313" key="2">
    <source>
        <dbReference type="EMBL" id="CQR72858.1"/>
    </source>
</evidence>
<keyword evidence="2" id="KW-0456">Lyase</keyword>
<dbReference type="InterPro" id="IPR036178">
    <property type="entry name" value="Formintransfe-cycloase-like_sf"/>
</dbReference>
<dbReference type="EC" id="4.3.1.4" evidence="2"/>
<sequence>MLMQMKLTEFLEELGSNSPAPGGGSIAALAGALGGALAAMVCRLTVGNSKYTEVQSEIASILSQAGQLASELAGCVDADTEAFNKVMAAYKLPKATESEKNARSEAIQQAMVAAARLPLGVAGNCLQVLSLAVRVLAIGNNNAASDASVAGLMAHAGLHGALYNVKINLSSIKDQTTKQDMQAKVAGIIAEDERLHRELLAVASKVIG</sequence>
<dbReference type="GO" id="GO:0030412">
    <property type="term" value="F:formimidoyltetrahydrofolate cyclodeaminase activity"/>
    <property type="evidence" value="ECO:0007669"/>
    <property type="project" value="UniProtKB-EC"/>
</dbReference>
<dbReference type="SUPFAM" id="SSF101262">
    <property type="entry name" value="Methenyltetrahydrofolate cyclohydrolase-like"/>
    <property type="match status" value="1"/>
</dbReference>
<name>A0A0U1KZL2_9FIRM</name>
<dbReference type="Gene3D" id="1.20.120.680">
    <property type="entry name" value="Formiminotetrahydrofolate cyclodeaminase monomer, up-and-down helical bundle"/>
    <property type="match status" value="1"/>
</dbReference>
<reference evidence="3" key="1">
    <citation type="submission" date="2015-03" db="EMBL/GenBank/DDBJ databases">
        <authorList>
            <person name="Nijsse Bart"/>
        </authorList>
    </citation>
    <scope>NUCLEOTIDE SEQUENCE [LARGE SCALE GENOMIC DNA]</scope>
</reference>
<feature type="domain" description="Cyclodeaminase/cyclohydrolase" evidence="1">
    <location>
        <begin position="7"/>
        <end position="185"/>
    </location>
</feature>